<keyword evidence="2 5" id="KW-0645">Protease</keyword>
<dbReference type="EMBL" id="BDMD01000030">
    <property type="protein sequence ID" value="GBF08851.1"/>
    <property type="molecule type" value="Genomic_DNA"/>
</dbReference>
<comment type="caution">
    <text evidence="7">The sequence shown here is derived from an EMBL/GenBank/DDBJ whole genome shotgun (WGS) entry which is preliminary data.</text>
</comment>
<evidence type="ECO:0000256" key="4">
    <source>
        <dbReference type="ARBA" id="ARBA00022825"/>
    </source>
</evidence>
<protein>
    <submittedName>
        <fullName evidence="7">Surface layer-associated protease</fullName>
    </submittedName>
</protein>
<gene>
    <name evidence="7" type="ORF">apy_05760</name>
</gene>
<keyword evidence="3 5" id="KW-0378">Hydrolase</keyword>
<dbReference type="PROSITE" id="PS00136">
    <property type="entry name" value="SUBTILASE_ASP"/>
    <property type="match status" value="1"/>
</dbReference>
<dbReference type="Pfam" id="PF00082">
    <property type="entry name" value="Peptidase_S8"/>
    <property type="match status" value="1"/>
</dbReference>
<reference evidence="7 8" key="1">
    <citation type="submission" date="2017-02" db="EMBL/GenBank/DDBJ databases">
        <title>isolation and characterization of a novel temperate virus Aeropyrum globular virus 1 infecting hyperthermophilic archaeon Aeropyrum.</title>
        <authorList>
            <person name="Yumiya M."/>
            <person name="Yoshida T."/>
            <person name="Sako Y."/>
        </authorList>
    </citation>
    <scope>NUCLEOTIDE SEQUENCE [LARGE SCALE GENOMIC DNA]</scope>
    <source>
        <strain evidence="7 8">YK1-12-2013</strain>
    </source>
</reference>
<dbReference type="InterPro" id="IPR023827">
    <property type="entry name" value="Peptidase_S8_Asp-AS"/>
</dbReference>
<dbReference type="Proteomes" id="UP000291213">
    <property type="component" value="Unassembled WGS sequence"/>
</dbReference>
<sequence>MHTRRISWLAARLAATLLILIMILPLTPSYTPTAAPPKLEYKAYIDPVLLKPEGYETPVHLAYPPELSSLIAKLREHRLAAGLEPLREGQAKVTIIYLGSSPEEVADLTDGVIFGLDMGGKWVIEAWADRESVETLASLEGVAAILKSRSPVSSILREAELLERLQPEPGVEPTLYAAVDAIGASRVWEEFGVTGEGVKVAVVDTGVDYGHNDLGVESIARAEDGTPLIFDADQLGLALTLSEAVKDEEGYVNVSTPVPFIDLFFTGYGEAEAGWLLYISPGGVEKYYEFPIDRFFVGDIESAGGVFKFGLAVQTVFILYGSLGILNYSLPVLLADSDGDGSYETVYADLSTAYYLFLKALSDTGMISGEPDPSLHDLSFADETPASYGSEVLARDFTGDGVNDFSAGALAGWTYDWFGLFTGETVNLGWRLGFDYAGLVLPGLDPQGRWVSILYDTYAHGTSVATVIASRGNVEFNLGYTETSLRGVAPGAKIAAGGSFLINVFVAQLFLSGFEPQDSPLNWVYTGEHQVDVINNSWGDTYIAFRGFLTGADAFSTIEDYIVSASGTVIVHAMGNGGPGYGTATYPGAGSLIISVGASTLFDYRPLYGYLPSPGGDVVSWSDRGPSQIGVAKPDVVNIGSRAWAGAPVLTGLGDGSWAYDLFSGTSEATPMTSGSVALVISAYQQAFGSKPSPGLVKAILKSTARDTGADAFTQGSGQVDVYRAVKAVLEGGVPIALSTSVYENVYSLLSGYSYQFLAPNPVEDTQIYPGVLKPGETAVETLVLKTLSGEAEVSDVKAYTFHVVRKGLLEYLDLENAYVILADGSTVLLQERLAGVGEDGSTLTLLLQGDERRIIVPMKQEYLQGLAKPLEYENEIIVSFPYAIMDPGRTYGLSPGWPYLILWAEFHLGFDLDGDGVITLGETARVNYDFRFANTLHVEIGNPESQAAEVAEWLTGRWGIEVSPEDAVPVLDLGIFFNAYGLRGQQLELPLKLETEFLHRFPASELSVSLSSTTVTPEGVEAEVAIQVPEDAAPGVYQYYIEIAYSDGGKTLVPVSVPVAAVVDSETGVLDFGGSVEEAPYRQYAVSGKFDWSWRYYESGDWRTFPVVFEDPSVKAVVVAVEWQSPDTAIDVAVGGPGYNFLAADTEEDIAYLYGSVVAAKMAYHGRALGMDGLVPYYETPSKTKSIVLAPVAEAGKPYWVVVRNSIIDASTVFPETFTVELRPVRVTAEVLGELQEGEEVTVRFTIIGTALISYAQVYTSLEGATVTPGTLGFGLTHVVEVTFTYQGEEEVSIALVTPLARSYDIGYDYGPYKFALFRVPGFFTATAPLG</sequence>
<dbReference type="PANTHER" id="PTHR43806:SF11">
    <property type="entry name" value="CEREVISIN-RELATED"/>
    <property type="match status" value="1"/>
</dbReference>
<dbReference type="CDD" id="cd07497">
    <property type="entry name" value="Peptidases_S8_14"/>
    <property type="match status" value="1"/>
</dbReference>
<evidence type="ECO:0000313" key="8">
    <source>
        <dbReference type="Proteomes" id="UP000291213"/>
    </source>
</evidence>
<evidence type="ECO:0000256" key="1">
    <source>
        <dbReference type="ARBA" id="ARBA00011073"/>
    </source>
</evidence>
<dbReference type="InterPro" id="IPR036852">
    <property type="entry name" value="Peptidase_S8/S53_dom_sf"/>
</dbReference>
<evidence type="ECO:0000256" key="5">
    <source>
        <dbReference type="RuleBase" id="RU003355"/>
    </source>
</evidence>
<dbReference type="Gene3D" id="3.40.50.200">
    <property type="entry name" value="Peptidase S8/S53 domain"/>
    <property type="match status" value="2"/>
</dbReference>
<dbReference type="InterPro" id="IPR050131">
    <property type="entry name" value="Peptidase_S8_subtilisin-like"/>
</dbReference>
<evidence type="ECO:0000256" key="2">
    <source>
        <dbReference type="ARBA" id="ARBA00022670"/>
    </source>
</evidence>
<dbReference type="PROSITE" id="PS00138">
    <property type="entry name" value="SUBTILASE_SER"/>
    <property type="match status" value="1"/>
</dbReference>
<dbReference type="SUPFAM" id="SSF52743">
    <property type="entry name" value="Subtilisin-like"/>
    <property type="match status" value="1"/>
</dbReference>
<dbReference type="PANTHER" id="PTHR43806">
    <property type="entry name" value="PEPTIDASE S8"/>
    <property type="match status" value="1"/>
</dbReference>
<evidence type="ECO:0000256" key="3">
    <source>
        <dbReference type="ARBA" id="ARBA00022801"/>
    </source>
</evidence>
<dbReference type="GO" id="GO:0004252">
    <property type="term" value="F:serine-type endopeptidase activity"/>
    <property type="evidence" value="ECO:0007669"/>
    <property type="project" value="InterPro"/>
</dbReference>
<dbReference type="OrthoDB" id="27270at2157"/>
<accession>A0A401H8U8</accession>
<dbReference type="PROSITE" id="PS51892">
    <property type="entry name" value="SUBTILASE"/>
    <property type="match status" value="1"/>
</dbReference>
<dbReference type="PRINTS" id="PR00723">
    <property type="entry name" value="SUBTILISIN"/>
</dbReference>
<evidence type="ECO:0000259" key="6">
    <source>
        <dbReference type="Pfam" id="PF00082"/>
    </source>
</evidence>
<dbReference type="InterPro" id="IPR015500">
    <property type="entry name" value="Peptidase_S8_subtilisin-rel"/>
</dbReference>
<dbReference type="RefSeq" id="WP_131159885.1">
    <property type="nucleotide sequence ID" value="NZ_BDMD01000030.1"/>
</dbReference>
<keyword evidence="4 5" id="KW-0720">Serine protease</keyword>
<proteinExistence type="inferred from homology"/>
<dbReference type="InterPro" id="IPR000209">
    <property type="entry name" value="Peptidase_S8/S53_dom"/>
</dbReference>
<organism evidence="7 8">
    <name type="scientific">Aeropyrum pernix</name>
    <dbReference type="NCBI Taxonomy" id="56636"/>
    <lineage>
        <taxon>Archaea</taxon>
        <taxon>Thermoproteota</taxon>
        <taxon>Thermoprotei</taxon>
        <taxon>Desulfurococcales</taxon>
        <taxon>Desulfurococcaceae</taxon>
        <taxon>Aeropyrum</taxon>
    </lineage>
</organism>
<name>A0A401H8U8_AERPX</name>
<dbReference type="GO" id="GO:0006508">
    <property type="term" value="P:proteolysis"/>
    <property type="evidence" value="ECO:0007669"/>
    <property type="project" value="UniProtKB-KW"/>
</dbReference>
<feature type="domain" description="Peptidase S8/S53" evidence="6">
    <location>
        <begin position="457"/>
        <end position="718"/>
    </location>
</feature>
<dbReference type="InterPro" id="IPR034041">
    <property type="entry name" value="STABLE_peptidase"/>
</dbReference>
<dbReference type="InterPro" id="IPR023828">
    <property type="entry name" value="Peptidase_S8_Ser-AS"/>
</dbReference>
<evidence type="ECO:0000313" key="7">
    <source>
        <dbReference type="EMBL" id="GBF08851.1"/>
    </source>
</evidence>
<comment type="similarity">
    <text evidence="1 5">Belongs to the peptidase S8 family.</text>
</comment>